<evidence type="ECO:0000256" key="1">
    <source>
        <dbReference type="ARBA" id="ARBA00004123"/>
    </source>
</evidence>
<dbReference type="InterPro" id="IPR036388">
    <property type="entry name" value="WH-like_DNA-bd_sf"/>
</dbReference>
<dbReference type="InterPro" id="IPR015633">
    <property type="entry name" value="E2F"/>
</dbReference>
<dbReference type="Gene3D" id="1.10.10.10">
    <property type="entry name" value="Winged helix-like DNA-binding domain superfamily/Winged helix DNA-binding domain"/>
    <property type="match status" value="2"/>
</dbReference>
<evidence type="ECO:0000313" key="14">
    <source>
        <dbReference type="Proteomes" id="UP000077202"/>
    </source>
</evidence>
<keyword evidence="6 9" id="KW-0804">Transcription</keyword>
<dbReference type="GO" id="GO:0000981">
    <property type="term" value="F:DNA-binding transcription factor activity, RNA polymerase II-specific"/>
    <property type="evidence" value="ECO:0007669"/>
    <property type="project" value="TreeGrafter"/>
</dbReference>
<feature type="region of interest" description="Disordered" evidence="10">
    <location>
        <begin position="451"/>
        <end position="485"/>
    </location>
</feature>
<dbReference type="EMBL" id="AP019868">
    <property type="protein sequence ID" value="BBN06419.1"/>
    <property type="molecule type" value="Genomic_DNA"/>
</dbReference>
<feature type="compositionally biased region" description="Basic and acidic residues" evidence="10">
    <location>
        <begin position="243"/>
        <end position="253"/>
    </location>
</feature>
<comment type="subcellular location">
    <subcellularLocation>
        <location evidence="1 9">Nucleus</location>
    </subcellularLocation>
</comment>
<evidence type="ECO:0000256" key="5">
    <source>
        <dbReference type="ARBA" id="ARBA00023125"/>
    </source>
</evidence>
<evidence type="ECO:0000256" key="10">
    <source>
        <dbReference type="SAM" id="MobiDB-lite"/>
    </source>
</evidence>
<reference evidence="15" key="3">
    <citation type="journal article" date="2020" name="Curr. Biol.">
        <title>Chromatin organization in early land plants reveals an ancestral association between H3K27me3, transposons, and constitutive heterochromatin.</title>
        <authorList>
            <person name="Montgomery S.A."/>
            <person name="Tanizawa Y."/>
            <person name="Galik B."/>
            <person name="Wang N."/>
            <person name="Ito T."/>
            <person name="Mochizuki T."/>
            <person name="Akimcheva S."/>
            <person name="Bowman J.L."/>
            <person name="Cognat V."/>
            <person name="Marechal-Drouard L."/>
            <person name="Ekker H."/>
            <person name="Hong S.F."/>
            <person name="Kohchi T."/>
            <person name="Lin S.S."/>
            <person name="Liu L.D."/>
            <person name="Nakamura Y."/>
            <person name="Valeeva L.R."/>
            <person name="Shakirov E.V."/>
            <person name="Shippen D.E."/>
            <person name="Wei W.L."/>
            <person name="Yagura M."/>
            <person name="Yamaoka S."/>
            <person name="Yamato K.T."/>
            <person name="Liu C."/>
            <person name="Berger F."/>
        </authorList>
    </citation>
    <scope>NUCLEOTIDE SEQUENCE [LARGE SCALE GENOMIC DNA]</scope>
    <source>
        <strain evidence="15">Tak-1</strain>
    </source>
</reference>
<keyword evidence="7 9" id="KW-0539">Nucleus</keyword>
<feature type="compositionally biased region" description="Polar residues" evidence="10">
    <location>
        <begin position="470"/>
        <end position="485"/>
    </location>
</feature>
<keyword evidence="14" id="KW-1185">Reference proteome</keyword>
<dbReference type="InterPro" id="IPR036390">
    <property type="entry name" value="WH_DNA-bd_sf"/>
</dbReference>
<dbReference type="SMART" id="SM01372">
    <property type="entry name" value="E2F_TDP"/>
    <property type="match status" value="2"/>
</dbReference>
<dbReference type="GO" id="GO:0000978">
    <property type="term" value="F:RNA polymerase II cis-regulatory region sequence-specific DNA binding"/>
    <property type="evidence" value="ECO:0007669"/>
    <property type="project" value="InterPro"/>
</dbReference>
<gene>
    <name evidence="13" type="ORF">AXG93_3786s1050</name>
    <name evidence="12" type="ORF">Mp_3g20990</name>
</gene>
<feature type="compositionally biased region" description="Basic and acidic residues" evidence="10">
    <location>
        <begin position="64"/>
        <end position="74"/>
    </location>
</feature>
<keyword evidence="8" id="KW-0131">Cell cycle</keyword>
<evidence type="ECO:0000313" key="13">
    <source>
        <dbReference type="EMBL" id="OAE26226.1"/>
    </source>
</evidence>
<evidence type="ECO:0000313" key="12">
    <source>
        <dbReference type="EMBL" id="BBN06419.1"/>
    </source>
</evidence>
<organism evidence="13 14">
    <name type="scientific">Marchantia polymorpha subsp. ruderalis</name>
    <dbReference type="NCBI Taxonomy" id="1480154"/>
    <lineage>
        <taxon>Eukaryota</taxon>
        <taxon>Viridiplantae</taxon>
        <taxon>Streptophyta</taxon>
        <taxon>Embryophyta</taxon>
        <taxon>Marchantiophyta</taxon>
        <taxon>Marchantiopsida</taxon>
        <taxon>Marchantiidae</taxon>
        <taxon>Marchantiales</taxon>
        <taxon>Marchantiaceae</taxon>
        <taxon>Marchantia</taxon>
    </lineage>
</organism>
<dbReference type="FunFam" id="1.10.10.10:FF:000073">
    <property type="entry name" value="E2F transcription factor 8"/>
    <property type="match status" value="1"/>
</dbReference>
<evidence type="ECO:0000259" key="11">
    <source>
        <dbReference type="SMART" id="SM01372"/>
    </source>
</evidence>
<dbReference type="Proteomes" id="UP001162541">
    <property type="component" value="Chromosome 3"/>
</dbReference>
<feature type="domain" description="E2F/DP family winged-helix DNA-binding" evidence="11">
    <location>
        <begin position="256"/>
        <end position="336"/>
    </location>
</feature>
<keyword evidence="5 9" id="KW-0238">DNA-binding</keyword>
<feature type="compositionally biased region" description="Low complexity" evidence="10">
    <location>
        <begin position="204"/>
        <end position="226"/>
    </location>
</feature>
<evidence type="ECO:0000256" key="6">
    <source>
        <dbReference type="ARBA" id="ARBA00023163"/>
    </source>
</evidence>
<dbReference type="InterPro" id="IPR003316">
    <property type="entry name" value="E2F_WHTH_DNA-bd_dom"/>
</dbReference>
<dbReference type="AlphaFoldDB" id="A0A176W1Z0"/>
<dbReference type="FunFam" id="1.10.10.10:FF:000295">
    <property type="entry name" value="E2F transcription factor-like E2FE"/>
    <property type="match status" value="1"/>
</dbReference>
<evidence type="ECO:0000256" key="2">
    <source>
        <dbReference type="ARBA" id="ARBA00010940"/>
    </source>
</evidence>
<evidence type="ECO:0000256" key="7">
    <source>
        <dbReference type="ARBA" id="ARBA00023242"/>
    </source>
</evidence>
<feature type="domain" description="E2F/DP family winged-helix DNA-binding" evidence="11">
    <location>
        <begin position="82"/>
        <end position="147"/>
    </location>
</feature>
<reference evidence="13 14" key="1">
    <citation type="submission" date="2016-03" db="EMBL/GenBank/DDBJ databases">
        <title>Mechanisms controlling the formation of the plant cell surface in tip-growing cells are functionally conserved among land plants.</title>
        <authorList>
            <person name="Honkanen S."/>
            <person name="Jones V.A."/>
            <person name="Morieri G."/>
            <person name="Champion C."/>
            <person name="Hetherington A.J."/>
            <person name="Kelly S."/>
            <person name="Saint-Marcoux D."/>
            <person name="Proust H."/>
            <person name="Prescott H."/>
            <person name="Dolan L."/>
        </authorList>
    </citation>
    <scope>NUCLEOTIDE SEQUENCE [LARGE SCALE GENOMIC DNA]</scope>
    <source>
        <strain evidence="14">cv. Tak-1 and cv. Tak-2</strain>
        <tissue evidence="13">Whole gametophyte</tissue>
    </source>
</reference>
<dbReference type="PANTHER" id="PTHR12081:SF7">
    <property type="entry name" value="TRANSCRIPTION FACTOR EFL-3"/>
    <property type="match status" value="1"/>
</dbReference>
<proteinExistence type="inferred from homology"/>
<feature type="region of interest" description="Disordered" evidence="10">
    <location>
        <begin position="199"/>
        <end position="253"/>
    </location>
</feature>
<evidence type="ECO:0000256" key="4">
    <source>
        <dbReference type="ARBA" id="ARBA00023015"/>
    </source>
</evidence>
<feature type="compositionally biased region" description="Basic and acidic residues" evidence="10">
    <location>
        <begin position="48"/>
        <end position="57"/>
    </location>
</feature>
<keyword evidence="3" id="KW-0678">Repressor</keyword>
<feature type="region of interest" description="Disordered" evidence="10">
    <location>
        <begin position="354"/>
        <end position="395"/>
    </location>
</feature>
<reference evidence="12" key="2">
    <citation type="journal article" date="2019" name="Curr. Biol.">
        <title>Chromatin organization in early land plants reveals an ancestral association between H3K27me3, transposons, and constitutive heterochromatin.</title>
        <authorList>
            <person name="Montgomery S.A."/>
            <person name="Tanizawa Y."/>
            <person name="Galik B."/>
            <person name="Wang N."/>
            <person name="Ito T."/>
            <person name="Mochizuki T."/>
            <person name="Akimcheva S."/>
            <person name="Bowman J."/>
            <person name="Cognat V."/>
            <person name="Drouard L."/>
            <person name="Ekker H."/>
            <person name="Houng S."/>
            <person name="Kohchi T."/>
            <person name="Lin S."/>
            <person name="Liu L.D."/>
            <person name="Nakamura Y."/>
            <person name="Valeeva L.R."/>
            <person name="Shakirov E.V."/>
            <person name="Shippen D.E."/>
            <person name="Wei W."/>
            <person name="Yagura M."/>
            <person name="Yamaoka S."/>
            <person name="Yamato K.T."/>
            <person name="Liu C."/>
            <person name="Berger F."/>
        </authorList>
    </citation>
    <scope>NUCLEOTIDE SEQUENCE [LARGE SCALE GENOMIC DNA]</scope>
    <source>
        <strain evidence="12">Tak-1</strain>
    </source>
</reference>
<name>A0A176W1Z0_MARPO</name>
<evidence type="ECO:0000256" key="3">
    <source>
        <dbReference type="ARBA" id="ARBA00022491"/>
    </source>
</evidence>
<comment type="similarity">
    <text evidence="2 9">Belongs to the E2F/DP family.</text>
</comment>
<protein>
    <recommendedName>
        <fullName evidence="11">E2F/DP family winged-helix DNA-binding domain-containing protein</fullName>
    </recommendedName>
</protein>
<evidence type="ECO:0000256" key="8">
    <source>
        <dbReference type="ARBA" id="ARBA00023306"/>
    </source>
</evidence>
<evidence type="ECO:0000313" key="15">
    <source>
        <dbReference type="Proteomes" id="UP001162541"/>
    </source>
</evidence>
<sequence>MRVEAPVPLMHPAKVRYADCLENSSSSTEVSGCKGRPFGSKQIQPPRSRCETSEELSHPSIPEMENRGPSDGEARMQASYNRKDKSLGLLCENFLNLYGNENGECISLDEAATRLGVERRRIYDIVNVLEGMEILVRKAKNRYTWHGFARLPQALQAMKEAALREYGLDGFRGTAAATEEKDEAGSSGDENNCVKTKGLSSCKAGKSSNDSYKSSPSSPFSEAGDSQCEPEGNHNEAVSSLPDQRHKVTKEKADCRREKSLGLLSQKFVQLFLVSQTQIVSLEDAAKILLGDSTEACKLKTKVRRLYDIANILSSLQLIEKTHMTENRKPAFKWLGASSEGQFCTKRVFSNRLTSSNSSAPKERRGLKRSSSKGGESAYAQQSAPKRPNAKPLQVLPVNVPIRERINKPVPVYPTMPPEMFARRESLIPAALSSGLPKGVTLGPVGGWREWNDGAANNSPAKEVSKQPDPVSTAQTSGHCSPSTSAANLVPPPFPGCPCAHGGSVDRNFLPVLPAHSGMCFPSFWPFQAMRQLVAGFQFPPCDPSQLSDQGTADCSLRMEGMFTAAAMQYQNEALGQLFNHYVETWRSWYQQAVSMSPGPFFEPPTKSCDSMKSSS</sequence>
<dbReference type="Pfam" id="PF02319">
    <property type="entry name" value="WHD_E2F_TDP"/>
    <property type="match status" value="2"/>
</dbReference>
<dbReference type="Proteomes" id="UP000077202">
    <property type="component" value="Unassembled WGS sequence"/>
</dbReference>
<dbReference type="PANTHER" id="PTHR12081">
    <property type="entry name" value="TRANSCRIPTION FACTOR E2F"/>
    <property type="match status" value="1"/>
</dbReference>
<accession>A0A176W1Z0</accession>
<dbReference type="EMBL" id="LVLJ01002209">
    <property type="protein sequence ID" value="OAE26226.1"/>
    <property type="molecule type" value="Genomic_DNA"/>
</dbReference>
<dbReference type="GO" id="GO:0090575">
    <property type="term" value="C:RNA polymerase II transcription regulator complex"/>
    <property type="evidence" value="ECO:0007669"/>
    <property type="project" value="TreeGrafter"/>
</dbReference>
<evidence type="ECO:0000256" key="9">
    <source>
        <dbReference type="RuleBase" id="RU003796"/>
    </source>
</evidence>
<keyword evidence="4 9" id="KW-0805">Transcription regulation</keyword>
<dbReference type="SUPFAM" id="SSF46785">
    <property type="entry name" value="Winged helix' DNA-binding domain"/>
    <property type="match status" value="2"/>
</dbReference>
<feature type="region of interest" description="Disordered" evidence="10">
    <location>
        <begin position="25"/>
        <end position="74"/>
    </location>
</feature>